<dbReference type="InterPro" id="IPR004796">
    <property type="entry name" value="PTS_IIC_cello"/>
</dbReference>
<gene>
    <name evidence="12" type="ORF">J2Z60_000526</name>
</gene>
<evidence type="ECO:0000256" key="8">
    <source>
        <dbReference type="ARBA" id="ARBA00023136"/>
    </source>
</evidence>
<feature type="transmembrane region" description="Helical" evidence="10">
    <location>
        <begin position="280"/>
        <end position="298"/>
    </location>
</feature>
<dbReference type="Proteomes" id="UP001519292">
    <property type="component" value="Unassembled WGS sequence"/>
</dbReference>
<keyword evidence="4 9" id="KW-0762">Sugar transport</keyword>
<keyword evidence="2 9" id="KW-0813">Transport</keyword>
<comment type="subcellular location">
    <subcellularLocation>
        <location evidence="1">Cell membrane</location>
        <topology evidence="1">Multi-pass membrane protein</topology>
    </subcellularLocation>
</comment>
<evidence type="ECO:0000313" key="12">
    <source>
        <dbReference type="EMBL" id="MBP2057362.1"/>
    </source>
</evidence>
<dbReference type="InterPro" id="IPR003352">
    <property type="entry name" value="PTS_EIIC"/>
</dbReference>
<comment type="caution">
    <text evidence="12">The sequence shown here is derived from an EMBL/GenBank/DDBJ whole genome shotgun (WGS) entry which is preliminary data.</text>
</comment>
<keyword evidence="5" id="KW-0598">Phosphotransferase system</keyword>
<keyword evidence="7 10" id="KW-1133">Transmembrane helix</keyword>
<keyword evidence="13" id="KW-1185">Reference proteome</keyword>
<dbReference type="PANTHER" id="PTHR33989">
    <property type="match status" value="1"/>
</dbReference>
<name>A0ABS4MDA6_9LACO</name>
<feature type="transmembrane region" description="Helical" evidence="10">
    <location>
        <begin position="304"/>
        <end position="325"/>
    </location>
</feature>
<feature type="transmembrane region" description="Helical" evidence="10">
    <location>
        <begin position="359"/>
        <end position="380"/>
    </location>
</feature>
<evidence type="ECO:0000256" key="5">
    <source>
        <dbReference type="ARBA" id="ARBA00022683"/>
    </source>
</evidence>
<feature type="transmembrane region" description="Helical" evidence="10">
    <location>
        <begin position="114"/>
        <end position="133"/>
    </location>
</feature>
<evidence type="ECO:0000256" key="2">
    <source>
        <dbReference type="ARBA" id="ARBA00022448"/>
    </source>
</evidence>
<reference evidence="12 13" key="1">
    <citation type="submission" date="2021-03" db="EMBL/GenBank/DDBJ databases">
        <title>Genomic Encyclopedia of Type Strains, Phase IV (KMG-IV): sequencing the most valuable type-strain genomes for metagenomic binning, comparative biology and taxonomic classification.</title>
        <authorList>
            <person name="Goeker M."/>
        </authorList>
    </citation>
    <scope>NUCLEOTIDE SEQUENCE [LARGE SCALE GENOMIC DNA]</scope>
    <source>
        <strain evidence="12 13">DSM 101872</strain>
    </source>
</reference>
<dbReference type="EMBL" id="JAGGLU010000002">
    <property type="protein sequence ID" value="MBP2057362.1"/>
    <property type="molecule type" value="Genomic_DNA"/>
</dbReference>
<keyword evidence="6 10" id="KW-0812">Transmembrane</keyword>
<feature type="transmembrane region" description="Helical" evidence="10">
    <location>
        <begin position="409"/>
        <end position="430"/>
    </location>
</feature>
<keyword evidence="3 9" id="KW-1003">Cell membrane</keyword>
<evidence type="ECO:0000256" key="7">
    <source>
        <dbReference type="ARBA" id="ARBA00022989"/>
    </source>
</evidence>
<dbReference type="Pfam" id="PF02378">
    <property type="entry name" value="PTS_EIIC"/>
    <property type="match status" value="1"/>
</dbReference>
<dbReference type="NCBIfam" id="NF007157">
    <property type="entry name" value="PRK09592.1"/>
    <property type="match status" value="1"/>
</dbReference>
<dbReference type="NCBIfam" id="TIGR00410">
    <property type="entry name" value="lacE"/>
    <property type="match status" value="1"/>
</dbReference>
<dbReference type="InterPro" id="IPR004501">
    <property type="entry name" value="PTS_EIIC_3"/>
</dbReference>
<feature type="transmembrane region" description="Helical" evidence="10">
    <location>
        <begin position="248"/>
        <end position="268"/>
    </location>
</feature>
<dbReference type="PIRSF" id="PIRSF006351">
    <property type="entry name" value="PTS_EIIC-Cellobiose"/>
    <property type="match status" value="1"/>
</dbReference>
<feature type="domain" description="PTS EIIC type-3" evidence="11">
    <location>
        <begin position="9"/>
        <end position="429"/>
    </location>
</feature>
<dbReference type="InterPro" id="IPR051088">
    <property type="entry name" value="PTS_Sugar-EIIC/EIIB"/>
</dbReference>
<feature type="transmembrane region" description="Helical" evidence="10">
    <location>
        <begin position="78"/>
        <end position="102"/>
    </location>
</feature>
<evidence type="ECO:0000256" key="6">
    <source>
        <dbReference type="ARBA" id="ARBA00022692"/>
    </source>
</evidence>
<feature type="transmembrane region" description="Helical" evidence="10">
    <location>
        <begin position="34"/>
        <end position="58"/>
    </location>
</feature>
<sequence>MSDAAKPSFKDNMMKWIGKFSGSRFVRAIMSAGYAIISFSIIGSVFLILTVITQVITAKGFVDLYNSTLGRFSDVYQAIYNATMGIIALIFGGTFAYSYADIYKKEEKLNLDPLNAVFLAFMGLFITVAQFSFKGGIAHFLVDNKNGIIAGYATSTSGITRIGATGIFTAIIVSWVAVQIYRFCIKHNWRIAMPASVPAGVSNSFSSLIPGFLIALVVAIADIILIALGTDIFEVLYIPFSFISNIVGTWWGVLIVFFLIGLLWWFGIHGATIISSFYQAITLSNLAANAAGAHHVFAGEFTNAFVFLGGSGATLGMALWMAFAAKSAQLKSLGKLEAIPALFNINEPILFGLPIVYNVYLFLPFLLAPMASSMVAYFAIATNLVPKIIVQQPWPTPIGLGGLAATTSWQGAVLSVVCAIVAFVIWYPFIKAYDRKLLKQEQEDTAKNAAANN</sequence>
<keyword evidence="8 9" id="KW-0472">Membrane</keyword>
<comment type="function">
    <text evidence="9">The phosphoenolpyruvate-dependent sugar phosphotransferase system (PTS), a major carbohydrate active -transport system, catalyzes the phosphorylation of incoming sugar substrates concomitant with their translocation across the cell membrane.</text>
</comment>
<feature type="transmembrane region" description="Helical" evidence="10">
    <location>
        <begin position="162"/>
        <end position="184"/>
    </location>
</feature>
<evidence type="ECO:0000256" key="9">
    <source>
        <dbReference type="PIRNR" id="PIRNR006351"/>
    </source>
</evidence>
<protein>
    <recommendedName>
        <fullName evidence="9">Permease IIC component</fullName>
    </recommendedName>
</protein>
<dbReference type="PROSITE" id="PS51105">
    <property type="entry name" value="PTS_EIIC_TYPE_3"/>
    <property type="match status" value="1"/>
</dbReference>
<dbReference type="PANTHER" id="PTHR33989:SF8">
    <property type="entry name" value="PERMEASE IIC COMPONENT"/>
    <property type="match status" value="1"/>
</dbReference>
<feature type="transmembrane region" description="Helical" evidence="10">
    <location>
        <begin position="205"/>
        <end position="228"/>
    </location>
</feature>
<evidence type="ECO:0000256" key="1">
    <source>
        <dbReference type="ARBA" id="ARBA00004651"/>
    </source>
</evidence>
<proteinExistence type="predicted"/>
<evidence type="ECO:0000256" key="3">
    <source>
        <dbReference type="ARBA" id="ARBA00022475"/>
    </source>
</evidence>
<evidence type="ECO:0000256" key="4">
    <source>
        <dbReference type="ARBA" id="ARBA00022597"/>
    </source>
</evidence>
<organism evidence="12 13">
    <name type="scientific">Lactobacillus colini</name>
    <dbReference type="NCBI Taxonomy" id="1819254"/>
    <lineage>
        <taxon>Bacteria</taxon>
        <taxon>Bacillati</taxon>
        <taxon>Bacillota</taxon>
        <taxon>Bacilli</taxon>
        <taxon>Lactobacillales</taxon>
        <taxon>Lactobacillaceae</taxon>
        <taxon>Lactobacillus</taxon>
    </lineage>
</organism>
<evidence type="ECO:0000313" key="13">
    <source>
        <dbReference type="Proteomes" id="UP001519292"/>
    </source>
</evidence>
<evidence type="ECO:0000259" key="11">
    <source>
        <dbReference type="PROSITE" id="PS51105"/>
    </source>
</evidence>
<evidence type="ECO:0000256" key="10">
    <source>
        <dbReference type="SAM" id="Phobius"/>
    </source>
</evidence>
<accession>A0ABS4MDA6</accession>
<dbReference type="RefSeq" id="WP_209686112.1">
    <property type="nucleotide sequence ID" value="NZ_JAGGLU010000002.1"/>
</dbReference>